<gene>
    <name evidence="1" type="ORF">ACFS6J_02635</name>
</gene>
<evidence type="ECO:0000313" key="2">
    <source>
        <dbReference type="Proteomes" id="UP001597560"/>
    </source>
</evidence>
<reference evidence="2" key="1">
    <citation type="journal article" date="2019" name="Int. J. Syst. Evol. Microbiol.">
        <title>The Global Catalogue of Microorganisms (GCM) 10K type strain sequencing project: providing services to taxonomists for standard genome sequencing and annotation.</title>
        <authorList>
            <consortium name="The Broad Institute Genomics Platform"/>
            <consortium name="The Broad Institute Genome Sequencing Center for Infectious Disease"/>
            <person name="Wu L."/>
            <person name="Ma J."/>
        </authorList>
    </citation>
    <scope>NUCLEOTIDE SEQUENCE [LARGE SCALE GENOMIC DNA]</scope>
    <source>
        <strain evidence="2">KCTC 23098</strain>
    </source>
</reference>
<comment type="caution">
    <text evidence="1">The sequence shown here is derived from an EMBL/GenBank/DDBJ whole genome shotgun (WGS) entry which is preliminary data.</text>
</comment>
<sequence>MIAVLTGDIINSRKAKSAREWNDLLKESLSKVTESDTDWEIFRGDSFQLELSNPVNALHSALYLKASLKTVKDLDARISIGVGAKSFTGERVTESYGDAYLFSGEQFELLKKNKQTLAIRTGNNTFNEDFNLFFRLALTFIDNWTPNSAMLVQTVFDHPTLSQKELGEILGISQSSVSERFNRAYLAEIRDLIELFEKRLKSI</sequence>
<evidence type="ECO:0000313" key="1">
    <source>
        <dbReference type="EMBL" id="MFD2960668.1"/>
    </source>
</evidence>
<dbReference type="EMBL" id="JBHUPA010000002">
    <property type="protein sequence ID" value="MFD2960668.1"/>
    <property type="molecule type" value="Genomic_DNA"/>
</dbReference>
<proteinExistence type="predicted"/>
<dbReference type="Proteomes" id="UP001597560">
    <property type="component" value="Unassembled WGS sequence"/>
</dbReference>
<name>A0ABW6AU35_9SPHI</name>
<dbReference type="RefSeq" id="WP_013666916.1">
    <property type="nucleotide sequence ID" value="NZ_JAHVDN010000001.1"/>
</dbReference>
<accession>A0ABW6AU35</accession>
<protein>
    <submittedName>
        <fullName evidence="1">Winged helix-turn-helix transcriptional regulator</fullName>
    </submittedName>
</protein>
<keyword evidence="2" id="KW-1185">Reference proteome</keyword>
<organism evidence="1 2">
    <name type="scientific">Olivibacter jilunii</name>
    <dbReference type="NCBI Taxonomy" id="985016"/>
    <lineage>
        <taxon>Bacteria</taxon>
        <taxon>Pseudomonadati</taxon>
        <taxon>Bacteroidota</taxon>
        <taxon>Sphingobacteriia</taxon>
        <taxon>Sphingobacteriales</taxon>
        <taxon>Sphingobacteriaceae</taxon>
        <taxon>Olivibacter</taxon>
    </lineage>
</organism>